<reference evidence="3 5" key="3">
    <citation type="submission" date="2019-07" db="EMBL/GenBank/DDBJ databases">
        <title>Criibacterium bergeronii gen. nov., sp. nov. isolated from human clinical samples.</title>
        <authorList>
            <person name="Maheux A.F."/>
            <person name="Boudreau D.K."/>
            <person name="Berube E."/>
            <person name="Brodeur S."/>
            <person name="Bernard K.A."/>
            <person name="Abed J.Y."/>
            <person name="Ducrey E."/>
            <person name="Guay E.F."/>
            <person name="Raymond F."/>
            <person name="Corbeil J."/>
            <person name="Domingo M.-C."/>
            <person name="Roy P.H."/>
            <person name="Boissinot M."/>
            <person name="Tocheva E.I."/>
            <person name="Omar R.F."/>
        </authorList>
    </citation>
    <scope>NUCLEOTIDE SEQUENCE [LARGE SCALE GENOMIC DNA]</scope>
    <source>
        <strain evidence="3 5">CCRI-24246</strain>
    </source>
</reference>
<comment type="caution">
    <text evidence="2">The sequence shown here is derived from an EMBL/GenBank/DDBJ whole genome shotgun (WGS) entry which is preliminary data.</text>
</comment>
<feature type="transmembrane region" description="Helical" evidence="1">
    <location>
        <begin position="69"/>
        <end position="92"/>
    </location>
</feature>
<reference evidence="2 4" key="1">
    <citation type="journal article" date="2016" name="Genome Announc.">
        <title>Draft Genome Sequence of Criibacterium bergeronii gen. nov., sp. nov., Strain CCRI-22567T, Isolated from a Vaginal Sample from a Woman with Bacterial Vaginosis.</title>
        <authorList>
            <person name="Maheux A.F."/>
            <person name="Berube E."/>
            <person name="Boudreau D.K."/>
            <person name="Raymond F."/>
            <person name="Corbeil J."/>
            <person name="Roy P.H."/>
            <person name="Boissinot M."/>
            <person name="Omar R.F."/>
        </authorList>
    </citation>
    <scope>NUCLEOTIDE SEQUENCE [LARGE SCALE GENOMIC DNA]</scope>
    <source>
        <strain evidence="2 4">CCRI-22567</strain>
    </source>
</reference>
<accession>A0A371INZ1</accession>
<dbReference type="EMBL" id="VJXW01000001">
    <property type="protein sequence ID" value="TRW28661.1"/>
    <property type="molecule type" value="Genomic_DNA"/>
</dbReference>
<dbReference type="PANTHER" id="PTHR39177">
    <property type="entry name" value="ABC TRANSPORTER PERMEASE YTRC-RELATED"/>
    <property type="match status" value="1"/>
</dbReference>
<evidence type="ECO:0000313" key="2">
    <source>
        <dbReference type="EMBL" id="RDY22156.1"/>
    </source>
</evidence>
<reference evidence="2" key="2">
    <citation type="submission" date="2018-07" db="EMBL/GenBank/DDBJ databases">
        <authorList>
            <person name="Quirk P.G."/>
            <person name="Krulwich T.A."/>
        </authorList>
    </citation>
    <scope>NUCLEOTIDE SEQUENCE</scope>
    <source>
        <strain evidence="2">CCRI-22567</strain>
    </source>
</reference>
<dbReference type="STRING" id="1871336.BBG48_00395"/>
<dbReference type="EMBL" id="MBEW02000001">
    <property type="protein sequence ID" value="RDY22156.1"/>
    <property type="molecule type" value="Genomic_DNA"/>
</dbReference>
<dbReference type="Pfam" id="PF12730">
    <property type="entry name" value="ABC2_membrane_4"/>
    <property type="match status" value="1"/>
</dbReference>
<dbReference type="PANTHER" id="PTHR39177:SF1">
    <property type="entry name" value="ABC TRANSPORTER PERMEASE YTRC-RELATED"/>
    <property type="match status" value="1"/>
</dbReference>
<evidence type="ECO:0000256" key="1">
    <source>
        <dbReference type="SAM" id="Phobius"/>
    </source>
</evidence>
<feature type="transmembrane region" description="Helical" evidence="1">
    <location>
        <begin position="186"/>
        <end position="207"/>
    </location>
</feature>
<evidence type="ECO:0000313" key="4">
    <source>
        <dbReference type="Proteomes" id="UP000093352"/>
    </source>
</evidence>
<evidence type="ECO:0000313" key="5">
    <source>
        <dbReference type="Proteomes" id="UP000319424"/>
    </source>
</evidence>
<feature type="transmembrane region" description="Helical" evidence="1">
    <location>
        <begin position="158"/>
        <end position="179"/>
    </location>
</feature>
<name>A0A371INZ1_9FIRM</name>
<feature type="transmembrane region" description="Helical" evidence="1">
    <location>
        <begin position="312"/>
        <end position="329"/>
    </location>
</feature>
<feature type="transmembrane region" description="Helical" evidence="1">
    <location>
        <begin position="241"/>
        <end position="258"/>
    </location>
</feature>
<feature type="transmembrane region" description="Helical" evidence="1">
    <location>
        <begin position="26"/>
        <end position="49"/>
    </location>
</feature>
<feature type="transmembrane region" description="Helical" evidence="1">
    <location>
        <begin position="113"/>
        <end position="138"/>
    </location>
</feature>
<dbReference type="Proteomes" id="UP000319424">
    <property type="component" value="Unassembled WGS sequence"/>
</dbReference>
<keyword evidence="1" id="KW-1133">Transmembrane helix</keyword>
<dbReference type="GO" id="GO:0140359">
    <property type="term" value="F:ABC-type transporter activity"/>
    <property type="evidence" value="ECO:0007669"/>
    <property type="project" value="InterPro"/>
</dbReference>
<dbReference type="InterPro" id="IPR053046">
    <property type="entry name" value="ABC-5_transporter"/>
</dbReference>
<dbReference type="GO" id="GO:0005886">
    <property type="term" value="C:plasma membrane"/>
    <property type="evidence" value="ECO:0007669"/>
    <property type="project" value="UniProtKB-SubCell"/>
</dbReference>
<keyword evidence="4" id="KW-1185">Reference proteome</keyword>
<dbReference type="Proteomes" id="UP000093352">
    <property type="component" value="Unassembled WGS sequence"/>
</dbReference>
<keyword evidence="1" id="KW-0472">Membrane</keyword>
<gene>
    <name evidence="2" type="ORF">BBG48_000095</name>
    <name evidence="3" type="ORF">FL857_00825</name>
</gene>
<proteinExistence type="predicted"/>
<dbReference type="OrthoDB" id="1706490at2"/>
<keyword evidence="1" id="KW-0812">Transmembrane</keyword>
<dbReference type="AlphaFoldDB" id="A0A371INZ1"/>
<protein>
    <submittedName>
        <fullName evidence="2 3">ABC transporter</fullName>
    </submittedName>
</protein>
<organism evidence="2 4">
    <name type="scientific">Criibacterium bergeronii</name>
    <dbReference type="NCBI Taxonomy" id="1871336"/>
    <lineage>
        <taxon>Bacteria</taxon>
        <taxon>Bacillati</taxon>
        <taxon>Bacillota</taxon>
        <taxon>Clostridia</taxon>
        <taxon>Peptostreptococcales</taxon>
        <taxon>Filifactoraceae</taxon>
        <taxon>Criibacterium</taxon>
    </lineage>
</organism>
<feature type="transmembrane region" description="Helical" evidence="1">
    <location>
        <begin position="278"/>
        <end position="300"/>
    </location>
</feature>
<sequence>MLWEVKIMSNKSLFNITLFKKEVKTLSVLAVVNFVYLAFYFPFRSLQIIMDITSGNIDMYNFVNTYRNFANPSFIFVEAIFMIAASLMLFSAEKNSKTIEVLVTAPFSRLQIYATKIITGMVLFILPSIVMYFLTYMIVSTNPLISSVIYLNETLQMFITGIIIKLTIFSYFVMISMLFGSTAASLICGTIFSAMPFGIYALIIAFIKGGDAIDNQLGQIISRVTPSAQLFYVASELTSKYVLLAYCILYLFAGYILFEMYKMEKNGEFLTFKWTEPVFKVGFFICMALLGGIIFEAMLYSVSSFTLINKSIGLVLGSLAGYFIPKYLINNKRAI</sequence>
<evidence type="ECO:0000313" key="3">
    <source>
        <dbReference type="EMBL" id="TRW28661.1"/>
    </source>
</evidence>